<evidence type="ECO:0000313" key="13">
    <source>
        <dbReference type="Proteomes" id="UP000298017"/>
    </source>
</evidence>
<evidence type="ECO:0000256" key="10">
    <source>
        <dbReference type="SAM" id="Phobius"/>
    </source>
</evidence>
<dbReference type="PANTHER" id="PTHR24421:SF10">
    <property type="entry name" value="NITRATE_NITRITE SENSOR PROTEIN NARQ"/>
    <property type="match status" value="1"/>
</dbReference>
<evidence type="ECO:0000256" key="9">
    <source>
        <dbReference type="SAM" id="MobiDB-lite"/>
    </source>
</evidence>
<feature type="domain" description="Signal transduction histidine kinase subgroup 3 dimerisation and phosphoacceptor" evidence="11">
    <location>
        <begin position="179"/>
        <end position="242"/>
    </location>
</feature>
<feature type="transmembrane region" description="Helical" evidence="10">
    <location>
        <begin position="16"/>
        <end position="36"/>
    </location>
</feature>
<dbReference type="InterPro" id="IPR050482">
    <property type="entry name" value="Sensor_HK_TwoCompSys"/>
</dbReference>
<comment type="catalytic activity">
    <reaction evidence="1">
        <text>ATP + protein L-histidine = ADP + protein N-phospho-L-histidine.</text>
        <dbReference type="EC" id="2.7.13.3"/>
    </reaction>
</comment>
<feature type="transmembrane region" description="Helical" evidence="10">
    <location>
        <begin position="134"/>
        <end position="155"/>
    </location>
</feature>
<dbReference type="EMBL" id="SPNK01000009">
    <property type="protein sequence ID" value="TFI00569.1"/>
    <property type="molecule type" value="Genomic_DNA"/>
</dbReference>
<dbReference type="Pfam" id="PF07730">
    <property type="entry name" value="HisKA_3"/>
    <property type="match status" value="1"/>
</dbReference>
<keyword evidence="10" id="KW-0472">Membrane</keyword>
<dbReference type="InterPro" id="IPR011712">
    <property type="entry name" value="Sig_transdc_His_kin_sub3_dim/P"/>
</dbReference>
<keyword evidence="10" id="KW-1133">Transmembrane helix</keyword>
<comment type="caution">
    <text evidence="12">The sequence shown here is derived from an EMBL/GenBank/DDBJ whole genome shotgun (WGS) entry which is preliminary data.</text>
</comment>
<dbReference type="CDD" id="cd16917">
    <property type="entry name" value="HATPase_UhpB-NarQ-NarX-like"/>
    <property type="match status" value="1"/>
</dbReference>
<evidence type="ECO:0000256" key="3">
    <source>
        <dbReference type="ARBA" id="ARBA00022553"/>
    </source>
</evidence>
<dbReference type="GO" id="GO:0016020">
    <property type="term" value="C:membrane"/>
    <property type="evidence" value="ECO:0007669"/>
    <property type="project" value="InterPro"/>
</dbReference>
<keyword evidence="10" id="KW-0812">Transmembrane</keyword>
<dbReference type="AlphaFoldDB" id="A0AAX2SCQ1"/>
<evidence type="ECO:0000256" key="2">
    <source>
        <dbReference type="ARBA" id="ARBA00012438"/>
    </source>
</evidence>
<evidence type="ECO:0000256" key="6">
    <source>
        <dbReference type="ARBA" id="ARBA00022777"/>
    </source>
</evidence>
<feature type="transmembrane region" description="Helical" evidence="10">
    <location>
        <begin position="87"/>
        <end position="105"/>
    </location>
</feature>
<evidence type="ECO:0000256" key="5">
    <source>
        <dbReference type="ARBA" id="ARBA00022741"/>
    </source>
</evidence>
<dbReference type="GO" id="GO:0046983">
    <property type="term" value="F:protein dimerization activity"/>
    <property type="evidence" value="ECO:0007669"/>
    <property type="project" value="InterPro"/>
</dbReference>
<dbReference type="Gene3D" id="3.30.565.10">
    <property type="entry name" value="Histidine kinase-like ATPase, C-terminal domain"/>
    <property type="match status" value="1"/>
</dbReference>
<dbReference type="InterPro" id="IPR036890">
    <property type="entry name" value="HATPase_C_sf"/>
</dbReference>
<evidence type="ECO:0000256" key="8">
    <source>
        <dbReference type="ARBA" id="ARBA00023012"/>
    </source>
</evidence>
<dbReference type="SUPFAM" id="SSF55874">
    <property type="entry name" value="ATPase domain of HSP90 chaperone/DNA topoisomerase II/histidine kinase"/>
    <property type="match status" value="1"/>
</dbReference>
<keyword evidence="3" id="KW-0597">Phosphoprotein</keyword>
<dbReference type="GO" id="GO:0005524">
    <property type="term" value="F:ATP binding"/>
    <property type="evidence" value="ECO:0007669"/>
    <property type="project" value="UniProtKB-KW"/>
</dbReference>
<evidence type="ECO:0000313" key="12">
    <source>
        <dbReference type="EMBL" id="TFI00569.1"/>
    </source>
</evidence>
<dbReference type="GO" id="GO:0000155">
    <property type="term" value="F:phosphorelay sensor kinase activity"/>
    <property type="evidence" value="ECO:0007669"/>
    <property type="project" value="InterPro"/>
</dbReference>
<dbReference type="Proteomes" id="UP000298017">
    <property type="component" value="Unassembled WGS sequence"/>
</dbReference>
<dbReference type="PANTHER" id="PTHR24421">
    <property type="entry name" value="NITRATE/NITRITE SENSOR PROTEIN NARX-RELATED"/>
    <property type="match status" value="1"/>
</dbReference>
<keyword evidence="8" id="KW-0902">Two-component regulatory system</keyword>
<evidence type="ECO:0000259" key="11">
    <source>
        <dbReference type="Pfam" id="PF07730"/>
    </source>
</evidence>
<protein>
    <recommendedName>
        <fullName evidence="2">histidine kinase</fullName>
        <ecNumber evidence="2">2.7.13.3</ecNumber>
    </recommendedName>
</protein>
<organism evidence="12 13">
    <name type="scientific">Kocuria rhizophila</name>
    <dbReference type="NCBI Taxonomy" id="72000"/>
    <lineage>
        <taxon>Bacteria</taxon>
        <taxon>Bacillati</taxon>
        <taxon>Actinomycetota</taxon>
        <taxon>Actinomycetes</taxon>
        <taxon>Micrococcales</taxon>
        <taxon>Micrococcaceae</taxon>
        <taxon>Kocuria</taxon>
    </lineage>
</organism>
<reference evidence="12 13" key="1">
    <citation type="submission" date="2019-03" db="EMBL/GenBank/DDBJ databases">
        <title>Genome Sequencing and Assembly of Various Microbes Isolated from Alder Root Nodule.</title>
        <authorList>
            <person name="Swanson E."/>
            <person name="Sevigny J.L."/>
            <person name="Pesce C."/>
            <person name="Davis I."/>
            <person name="Kleiner V."/>
            <person name="Tisa L."/>
        </authorList>
    </citation>
    <scope>NUCLEOTIDE SEQUENCE [LARGE SCALE GENOMIC DNA]</scope>
    <source>
        <strain evidence="12 13">4R-31</strain>
    </source>
</reference>
<keyword evidence="7" id="KW-0067">ATP-binding</keyword>
<keyword evidence="4" id="KW-0808">Transferase</keyword>
<dbReference type="EC" id="2.7.13.3" evidence="2"/>
<evidence type="ECO:0000256" key="4">
    <source>
        <dbReference type="ARBA" id="ARBA00022679"/>
    </source>
</evidence>
<dbReference type="Gene3D" id="1.20.5.1930">
    <property type="match status" value="1"/>
</dbReference>
<gene>
    <name evidence="12" type="ORF">E4P33_09020</name>
</gene>
<keyword evidence="13" id="KW-1185">Reference proteome</keyword>
<accession>A0AAX2SCQ1</accession>
<evidence type="ECO:0000256" key="7">
    <source>
        <dbReference type="ARBA" id="ARBA00022840"/>
    </source>
</evidence>
<proteinExistence type="predicted"/>
<sequence length="393" mass="41841">MTDGVHTVRTGGLPSWLRIALVLFAAVAAFDDLHLLEWSALPPTTAALISAWIVLSYGAVALLAWSAAASALAIVPSYALCLVLDEYSVALLCGCVVMVGAVAMLGRAALVAHLVVNAAWVAVTAWVLESTDFFWALGIPLGIAALIGVAVRFFLGQYRLNARRLAVMEATHQRLREQERLALARDLHDVVAHELTLVTMQAAGSQRQTDPAELHRTIDTMDAAARSGLTELRTLLHILRDSPGADDAGEATEERGSASGLTTGSLHGVVRTLESSLNQAGLVPEFEVGEGVDDIPTSIRGTAARVLQEASTNMIKYAPAGSPCLVRLGVQDSAVCIHTENRVSQGAVDPQRHELASGFGLRGIRERVALLNGQVDYGPQNHVWHLDVRIPAA</sequence>
<feature type="transmembrane region" description="Helical" evidence="10">
    <location>
        <begin position="48"/>
        <end position="75"/>
    </location>
</feature>
<name>A0AAX2SCQ1_KOCRH</name>
<feature type="region of interest" description="Disordered" evidence="9">
    <location>
        <begin position="243"/>
        <end position="263"/>
    </location>
</feature>
<keyword evidence="6 12" id="KW-0418">Kinase</keyword>
<keyword evidence="5" id="KW-0547">Nucleotide-binding</keyword>
<evidence type="ECO:0000256" key="1">
    <source>
        <dbReference type="ARBA" id="ARBA00000085"/>
    </source>
</evidence>